<evidence type="ECO:0000313" key="6">
    <source>
        <dbReference type="Proteomes" id="UP000235122"/>
    </source>
</evidence>
<accession>A0A2I1IQP8</accession>
<keyword evidence="2" id="KW-0238">DNA-binding</keyword>
<dbReference type="GO" id="GO:0000976">
    <property type="term" value="F:transcription cis-regulatory region binding"/>
    <property type="evidence" value="ECO:0007669"/>
    <property type="project" value="TreeGrafter"/>
</dbReference>
<comment type="caution">
    <text evidence="5">The sequence shown here is derived from an EMBL/GenBank/DDBJ whole genome shotgun (WGS) entry which is preliminary data.</text>
</comment>
<dbReference type="RefSeq" id="WP_024330553.1">
    <property type="nucleotide sequence ID" value="NZ_JASOXK010000012.1"/>
</dbReference>
<dbReference type="SUPFAM" id="SSF53822">
    <property type="entry name" value="Periplasmic binding protein-like I"/>
    <property type="match status" value="1"/>
</dbReference>
<dbReference type="PANTHER" id="PTHR30146">
    <property type="entry name" value="LACI-RELATED TRANSCRIPTIONAL REPRESSOR"/>
    <property type="match status" value="1"/>
</dbReference>
<dbReference type="InterPro" id="IPR028082">
    <property type="entry name" value="Peripla_BP_I"/>
</dbReference>
<dbReference type="STRING" id="33007.HMPREF3198_01081"/>
<dbReference type="Pfam" id="PF13377">
    <property type="entry name" value="Peripla_BP_3"/>
    <property type="match status" value="1"/>
</dbReference>
<dbReference type="CDD" id="cd01392">
    <property type="entry name" value="HTH_LacI"/>
    <property type="match status" value="1"/>
</dbReference>
<dbReference type="GeneID" id="35865993"/>
<evidence type="ECO:0000313" key="5">
    <source>
        <dbReference type="EMBL" id="PKY73452.1"/>
    </source>
</evidence>
<evidence type="ECO:0000259" key="4">
    <source>
        <dbReference type="PROSITE" id="PS50932"/>
    </source>
</evidence>
<dbReference type="GO" id="GO:0003700">
    <property type="term" value="F:DNA-binding transcription factor activity"/>
    <property type="evidence" value="ECO:0007669"/>
    <property type="project" value="TreeGrafter"/>
</dbReference>
<proteinExistence type="predicted"/>
<name>A0A2I1IQP8_9ACTO</name>
<dbReference type="SMART" id="SM00354">
    <property type="entry name" value="HTH_LACI"/>
    <property type="match status" value="1"/>
</dbReference>
<organism evidence="5 6">
    <name type="scientific">Winkia neuii</name>
    <dbReference type="NCBI Taxonomy" id="33007"/>
    <lineage>
        <taxon>Bacteria</taxon>
        <taxon>Bacillati</taxon>
        <taxon>Actinomycetota</taxon>
        <taxon>Actinomycetes</taxon>
        <taxon>Actinomycetales</taxon>
        <taxon>Actinomycetaceae</taxon>
        <taxon>Winkia</taxon>
    </lineage>
</organism>
<dbReference type="EMBL" id="PKKO01000001">
    <property type="protein sequence ID" value="PKY73452.1"/>
    <property type="molecule type" value="Genomic_DNA"/>
</dbReference>
<evidence type="ECO:0000256" key="3">
    <source>
        <dbReference type="ARBA" id="ARBA00023163"/>
    </source>
</evidence>
<dbReference type="InterPro" id="IPR046335">
    <property type="entry name" value="LacI/GalR-like_sensor"/>
</dbReference>
<dbReference type="PANTHER" id="PTHR30146:SF109">
    <property type="entry name" value="HTH-TYPE TRANSCRIPTIONAL REGULATOR GALS"/>
    <property type="match status" value="1"/>
</dbReference>
<evidence type="ECO:0000256" key="2">
    <source>
        <dbReference type="ARBA" id="ARBA00023125"/>
    </source>
</evidence>
<dbReference type="SUPFAM" id="SSF47413">
    <property type="entry name" value="lambda repressor-like DNA-binding domains"/>
    <property type="match status" value="1"/>
</dbReference>
<reference evidence="5 6" key="1">
    <citation type="submission" date="2017-12" db="EMBL/GenBank/DDBJ databases">
        <title>Phylogenetic diversity of female urinary microbiome.</title>
        <authorList>
            <person name="Thomas-White K."/>
            <person name="Wolfe A.J."/>
        </authorList>
    </citation>
    <scope>NUCLEOTIDE SEQUENCE [LARGE SCALE GENOMIC DNA]</scope>
    <source>
        <strain evidence="5 6">UMB0402</strain>
    </source>
</reference>
<dbReference type="InterPro" id="IPR000843">
    <property type="entry name" value="HTH_LacI"/>
</dbReference>
<dbReference type="InterPro" id="IPR010982">
    <property type="entry name" value="Lambda_DNA-bd_dom_sf"/>
</dbReference>
<keyword evidence="1" id="KW-0805">Transcription regulation</keyword>
<dbReference type="Proteomes" id="UP000235122">
    <property type="component" value="Unassembled WGS sequence"/>
</dbReference>
<dbReference type="AlphaFoldDB" id="A0A2I1IQP8"/>
<sequence length="336" mass="36192">MTGKGRHYVTQADIARRAGVSRPLVSQVLHGSRRVSNEKRKLILQTAQEMGYIASDIATSLAGNRAHKLVGLLVSSLVNPIFVQIWNGLASVLSPLGHQILVMEGGVSPDKEDANLRSLVSFRPDAIVLAGYSGSTKSLLAASRSIPFVSVTRDIEKEGIDSVCSHDTEGGRLATHYLLGKGHKRIAHVRLPSHIPYEDRQVSYYRAMEAAGLTPQVVDADFENGSGANTIGELLNSPNCPSAFFCGNDLIALKVLDIVRGRGLRVPEDISIIGFDGTETAARAGLTTIDQHPYRQGQRAAKMLLERIESGDAGGHELIRFAPTLVERDTVAPPSC</sequence>
<gene>
    <name evidence="5" type="ORF">CYJ19_02395</name>
</gene>
<keyword evidence="6" id="KW-1185">Reference proteome</keyword>
<dbReference type="Gene3D" id="1.10.260.40">
    <property type="entry name" value="lambda repressor-like DNA-binding domains"/>
    <property type="match status" value="1"/>
</dbReference>
<dbReference type="Pfam" id="PF00356">
    <property type="entry name" value="LacI"/>
    <property type="match status" value="1"/>
</dbReference>
<keyword evidence="3" id="KW-0804">Transcription</keyword>
<dbReference type="CDD" id="cd06267">
    <property type="entry name" value="PBP1_LacI_sugar_binding-like"/>
    <property type="match status" value="1"/>
</dbReference>
<protein>
    <submittedName>
        <fullName evidence="5">LacI family transcriptional regulator</fullName>
    </submittedName>
</protein>
<feature type="domain" description="HTH lacI-type" evidence="4">
    <location>
        <begin position="9"/>
        <end position="63"/>
    </location>
</feature>
<evidence type="ECO:0000256" key="1">
    <source>
        <dbReference type="ARBA" id="ARBA00023015"/>
    </source>
</evidence>
<dbReference type="PROSITE" id="PS50932">
    <property type="entry name" value="HTH_LACI_2"/>
    <property type="match status" value="1"/>
</dbReference>
<dbReference type="Gene3D" id="3.40.50.2300">
    <property type="match status" value="2"/>
</dbReference>